<dbReference type="PANTHER" id="PTHR35708">
    <property type="entry name" value="GB|AAD25831.1"/>
    <property type="match status" value="1"/>
</dbReference>
<organism evidence="2 3">
    <name type="scientific">Kalanchoe fedtschenkoi</name>
    <name type="common">Lavender scallops</name>
    <name type="synonym">South American air plant</name>
    <dbReference type="NCBI Taxonomy" id="63787"/>
    <lineage>
        <taxon>Eukaryota</taxon>
        <taxon>Viridiplantae</taxon>
        <taxon>Streptophyta</taxon>
        <taxon>Embryophyta</taxon>
        <taxon>Tracheophyta</taxon>
        <taxon>Spermatophyta</taxon>
        <taxon>Magnoliopsida</taxon>
        <taxon>eudicotyledons</taxon>
        <taxon>Gunneridae</taxon>
        <taxon>Pentapetalae</taxon>
        <taxon>Saxifragales</taxon>
        <taxon>Crassulaceae</taxon>
        <taxon>Kalanchoe</taxon>
    </lineage>
</organism>
<keyword evidence="1" id="KW-0472">Membrane</keyword>
<dbReference type="AlphaFoldDB" id="A0A7N0RDH3"/>
<keyword evidence="1" id="KW-0812">Transmembrane</keyword>
<feature type="transmembrane region" description="Helical" evidence="1">
    <location>
        <begin position="45"/>
        <end position="63"/>
    </location>
</feature>
<dbReference type="PANTHER" id="PTHR35708:SF3">
    <property type="entry name" value="GB|AAD25831.1"/>
    <property type="match status" value="1"/>
</dbReference>
<sequence>MWLSPTKMAAPQRLVAKTSSLSKFMITAGLGLMLIVTAGSFSPDYIFFTSTFLIVSSFFFILFSSPNPEESIPEEEDEGCKEEPIMEYDREEEAIGSSVAEQVADEDIFQIIEGMQGQEGCGSTHRNLNDLETMSENESIRDNDHCMTTSEDDKDGCDNVARSSLSSEDDGSISDEDTLIELELPTGHYLSPKELEQHKFNLKQKLPDYYSCSRQRQSWMELLSETNNELMTEEENLIEIDISIGSIICPRFVIET</sequence>
<accession>A0A7N0RDH3</accession>
<evidence type="ECO:0000256" key="1">
    <source>
        <dbReference type="SAM" id="Phobius"/>
    </source>
</evidence>
<keyword evidence="3" id="KW-1185">Reference proteome</keyword>
<reference evidence="2" key="1">
    <citation type="submission" date="2021-01" db="UniProtKB">
        <authorList>
            <consortium name="EnsemblPlants"/>
        </authorList>
    </citation>
    <scope>IDENTIFICATION</scope>
</reference>
<name>A0A7N0RDH3_KALFE</name>
<evidence type="ECO:0000313" key="3">
    <source>
        <dbReference type="Proteomes" id="UP000594263"/>
    </source>
</evidence>
<dbReference type="EnsemblPlants" id="Kaladp0008s0300.1.v1.1">
    <property type="protein sequence ID" value="Kaladp0008s0300.1.v1.1.CDS.1"/>
    <property type="gene ID" value="Kaladp0008s0300.v1.1"/>
</dbReference>
<feature type="transmembrane region" description="Helical" evidence="1">
    <location>
        <begin position="21"/>
        <end position="39"/>
    </location>
</feature>
<proteinExistence type="predicted"/>
<evidence type="ECO:0000313" key="2">
    <source>
        <dbReference type="EnsemblPlants" id="Kaladp0008s0300.1.v1.1.CDS.1"/>
    </source>
</evidence>
<protein>
    <submittedName>
        <fullName evidence="2">Uncharacterized protein</fullName>
    </submittedName>
</protein>
<dbReference type="Proteomes" id="UP000594263">
    <property type="component" value="Unplaced"/>
</dbReference>
<dbReference type="Gramene" id="Kaladp0008s0300.1.v1.1">
    <property type="protein sequence ID" value="Kaladp0008s0300.1.v1.1.CDS.1"/>
    <property type="gene ID" value="Kaladp0008s0300.v1.1"/>
</dbReference>
<keyword evidence="1" id="KW-1133">Transmembrane helix</keyword>